<reference evidence="2" key="1">
    <citation type="journal article" date="2010" name="Genome Res.">
        <title>Population genomic sequencing of Coccidioides fungi reveals recent hybridization and transposon control.</title>
        <authorList>
            <person name="Neafsey D.E."/>
            <person name="Barker B.M."/>
            <person name="Sharpton T.J."/>
            <person name="Stajich J.E."/>
            <person name="Park D.J."/>
            <person name="Whiston E."/>
            <person name="Hung C.-Y."/>
            <person name="McMahan C."/>
            <person name="White J."/>
            <person name="Sykes S."/>
            <person name="Heiman D."/>
            <person name="Young S."/>
            <person name="Zeng Q."/>
            <person name="Abouelleil A."/>
            <person name="Aftuck L."/>
            <person name="Bessette D."/>
            <person name="Brown A."/>
            <person name="FitzGerald M."/>
            <person name="Lui A."/>
            <person name="Macdonald J.P."/>
            <person name="Priest M."/>
            <person name="Orbach M.J."/>
            <person name="Galgiani J.N."/>
            <person name="Kirkland T.N."/>
            <person name="Cole G.T."/>
            <person name="Birren B.W."/>
            <person name="Henn M.R."/>
            <person name="Taylor J.W."/>
            <person name="Rounsley S.D."/>
        </authorList>
    </citation>
    <scope>NUCLEOTIDE SEQUENCE [LARGE SCALE GENOMIC DNA]</scope>
    <source>
        <strain evidence="2">RMSCC 2394</strain>
    </source>
</reference>
<organism evidence="1 2">
    <name type="scientific">Coccidioides immitis RMSCC 2394</name>
    <dbReference type="NCBI Taxonomy" id="404692"/>
    <lineage>
        <taxon>Eukaryota</taxon>
        <taxon>Fungi</taxon>
        <taxon>Dikarya</taxon>
        <taxon>Ascomycota</taxon>
        <taxon>Pezizomycotina</taxon>
        <taxon>Eurotiomycetes</taxon>
        <taxon>Eurotiomycetidae</taxon>
        <taxon>Onygenales</taxon>
        <taxon>Onygenaceae</taxon>
        <taxon>Coccidioides</taxon>
    </lineage>
</organism>
<gene>
    <name evidence="1" type="ORF">CIRG_01111</name>
</gene>
<proteinExistence type="predicted"/>
<evidence type="ECO:0000313" key="2">
    <source>
        <dbReference type="Proteomes" id="UP000054565"/>
    </source>
</evidence>
<accession>A0A0J6XXK4</accession>
<protein>
    <submittedName>
        <fullName evidence="1">Uncharacterized protein</fullName>
    </submittedName>
</protein>
<dbReference type="EMBL" id="DS028093">
    <property type="protein sequence ID" value="KMP00971.1"/>
    <property type="molecule type" value="Genomic_DNA"/>
</dbReference>
<evidence type="ECO:0000313" key="1">
    <source>
        <dbReference type="EMBL" id="KMP00971.1"/>
    </source>
</evidence>
<dbReference type="Proteomes" id="UP000054565">
    <property type="component" value="Unassembled WGS sequence"/>
</dbReference>
<name>A0A0J6XXK4_COCIT</name>
<dbReference type="AlphaFoldDB" id="A0A0J6XXK4"/>
<sequence length="110" mass="12221">MCDDKSDILRSGSMTLILVMYEKGREEIYLRLWIPRSSFLLSASDRRCRVMETYCGGSTGCRPQSQALQPQEIISAGEVQLANYSGGMRAIPVGLAENFPDLLSSPARRC</sequence>